<dbReference type="EMBL" id="LT598467">
    <property type="protein sequence ID" value="SCU97815.1"/>
    <property type="molecule type" value="Genomic_DNA"/>
</dbReference>
<name>A0A1G4K2G0_9SACH</name>
<reference evidence="3" key="1">
    <citation type="submission" date="2016-03" db="EMBL/GenBank/DDBJ databases">
        <authorList>
            <person name="Devillers H."/>
        </authorList>
    </citation>
    <scope>NUCLEOTIDE SEQUENCE [LARGE SCALE GENOMIC DNA]</scope>
</reference>
<evidence type="ECO:0000313" key="2">
    <source>
        <dbReference type="EMBL" id="SCU97815.1"/>
    </source>
</evidence>
<feature type="compositionally biased region" description="Polar residues" evidence="1">
    <location>
        <begin position="365"/>
        <end position="384"/>
    </location>
</feature>
<dbReference type="OrthoDB" id="4067212at2759"/>
<evidence type="ECO:0000256" key="1">
    <source>
        <dbReference type="SAM" id="MobiDB-lite"/>
    </source>
</evidence>
<organism evidence="2 3">
    <name type="scientific">Lachancea mirantina</name>
    <dbReference type="NCBI Taxonomy" id="1230905"/>
    <lineage>
        <taxon>Eukaryota</taxon>
        <taxon>Fungi</taxon>
        <taxon>Dikarya</taxon>
        <taxon>Ascomycota</taxon>
        <taxon>Saccharomycotina</taxon>
        <taxon>Saccharomycetes</taxon>
        <taxon>Saccharomycetales</taxon>
        <taxon>Saccharomycetaceae</taxon>
        <taxon>Lachancea</taxon>
    </lineage>
</organism>
<feature type="region of interest" description="Disordered" evidence="1">
    <location>
        <begin position="303"/>
        <end position="433"/>
    </location>
</feature>
<feature type="region of interest" description="Disordered" evidence="1">
    <location>
        <begin position="233"/>
        <end position="271"/>
    </location>
</feature>
<dbReference type="Proteomes" id="UP000191024">
    <property type="component" value="Chromosome F"/>
</dbReference>
<feature type="compositionally biased region" description="Basic residues" evidence="1">
    <location>
        <begin position="314"/>
        <end position="330"/>
    </location>
</feature>
<evidence type="ECO:0000313" key="3">
    <source>
        <dbReference type="Proteomes" id="UP000191024"/>
    </source>
</evidence>
<keyword evidence="3" id="KW-1185">Reference proteome</keyword>
<proteinExistence type="predicted"/>
<accession>A0A1G4K2G0</accession>
<feature type="compositionally biased region" description="Basic and acidic residues" evidence="1">
    <location>
        <begin position="303"/>
        <end position="313"/>
    </location>
</feature>
<dbReference type="STRING" id="1230905.A0A1G4K2G0"/>
<dbReference type="AlphaFoldDB" id="A0A1G4K2G0"/>
<protein>
    <submittedName>
        <fullName evidence="2">LAMI_0F11496g1_1</fullName>
    </submittedName>
</protein>
<sequence>MFQFNASPCLFAPLPTNNFVESSPILALKGSRANATQFVERKPRKKVDLHVQEAEDHVTLTFQKIIPDKTISDAIYLAASQLTQNRSPSYRIARDFFGNEYIYQEEEDADAILREAISKIDVRRLGASLSKKAFQDYELTLDNSGHVLSISSQNDGLYKQISFASAVEDFRVLNCRMVGDRTAQLQIAVQQPVNFFVNAVHAVQPVQASSACVKLAWAPRKCISGRRDNSHYEISKPPIYATQQENSDSESESKTASEAESESETQENVPQDKGAILAAALGLVQNELSEDSQSPDEIEPVHLETHKQRDSKPKEHKRKQSKAERKKRVADKKAKLIEEKRMRRLRANLDNQINAAENKSESEKASPQSVVININFANQNGDSQSTKESRNQRKSRSRSPLVLEDVEDEEINRYNQSLQRSPRGSCIIDDDEV</sequence>
<feature type="compositionally biased region" description="Polar residues" evidence="1">
    <location>
        <begin position="413"/>
        <end position="422"/>
    </location>
</feature>
<gene>
    <name evidence="2" type="ORF">LAMI_0F11496G</name>
</gene>
<feature type="compositionally biased region" description="Basic and acidic residues" evidence="1">
    <location>
        <begin position="331"/>
        <end position="341"/>
    </location>
</feature>